<evidence type="ECO:0000313" key="1">
    <source>
        <dbReference type="EMBL" id="KAJ3844194.1"/>
    </source>
</evidence>
<dbReference type="AlphaFoldDB" id="A0AA38PJN7"/>
<reference evidence="1" key="1">
    <citation type="submission" date="2022-08" db="EMBL/GenBank/DDBJ databases">
        <authorList>
            <consortium name="DOE Joint Genome Institute"/>
            <person name="Min B."/>
            <person name="Riley R."/>
            <person name="Sierra-Patev S."/>
            <person name="Naranjo-Ortiz M."/>
            <person name="Looney B."/>
            <person name="Konkel Z."/>
            <person name="Slot J.C."/>
            <person name="Sakamoto Y."/>
            <person name="Steenwyk J.L."/>
            <person name="Rokas A."/>
            <person name="Carro J."/>
            <person name="Camarero S."/>
            <person name="Ferreira P."/>
            <person name="Molpeceres G."/>
            <person name="Ruiz-Duenas F.J."/>
            <person name="Serrano A."/>
            <person name="Henrissat B."/>
            <person name="Drula E."/>
            <person name="Hughes K.W."/>
            <person name="Mata J.L."/>
            <person name="Ishikawa N.K."/>
            <person name="Vargas-Isla R."/>
            <person name="Ushijima S."/>
            <person name="Smith C.A."/>
            <person name="Ahrendt S."/>
            <person name="Andreopoulos W."/>
            <person name="He G."/>
            <person name="Labutti K."/>
            <person name="Lipzen A."/>
            <person name="Ng V."/>
            <person name="Sandor L."/>
            <person name="Barry K."/>
            <person name="Martinez A.T."/>
            <person name="Xiao Y."/>
            <person name="Gibbons J.G."/>
            <person name="Terashima K."/>
            <person name="Hibbett D.S."/>
            <person name="Grigoriev I.V."/>
        </authorList>
    </citation>
    <scope>NUCLEOTIDE SEQUENCE</scope>
    <source>
        <strain evidence="1">TFB9207</strain>
    </source>
</reference>
<gene>
    <name evidence="1" type="ORF">F5878DRAFT_637517</name>
</gene>
<accession>A0AA38PJN7</accession>
<dbReference type="Proteomes" id="UP001163846">
    <property type="component" value="Unassembled WGS sequence"/>
</dbReference>
<evidence type="ECO:0000313" key="2">
    <source>
        <dbReference type="Proteomes" id="UP001163846"/>
    </source>
</evidence>
<organism evidence="1 2">
    <name type="scientific">Lentinula raphanica</name>
    <dbReference type="NCBI Taxonomy" id="153919"/>
    <lineage>
        <taxon>Eukaryota</taxon>
        <taxon>Fungi</taxon>
        <taxon>Dikarya</taxon>
        <taxon>Basidiomycota</taxon>
        <taxon>Agaricomycotina</taxon>
        <taxon>Agaricomycetes</taxon>
        <taxon>Agaricomycetidae</taxon>
        <taxon>Agaricales</taxon>
        <taxon>Marasmiineae</taxon>
        <taxon>Omphalotaceae</taxon>
        <taxon>Lentinula</taxon>
    </lineage>
</organism>
<protein>
    <submittedName>
        <fullName evidence="1">Uncharacterized protein</fullName>
    </submittedName>
</protein>
<dbReference type="EMBL" id="MU805958">
    <property type="protein sequence ID" value="KAJ3844194.1"/>
    <property type="molecule type" value="Genomic_DNA"/>
</dbReference>
<keyword evidence="2" id="KW-1185">Reference proteome</keyword>
<name>A0AA38PJN7_9AGAR</name>
<proteinExistence type="predicted"/>
<comment type="caution">
    <text evidence="1">The sequence shown here is derived from an EMBL/GenBank/DDBJ whole genome shotgun (WGS) entry which is preliminary data.</text>
</comment>
<sequence>MSLNVNVNVFEQLLRELLIFTGSRTTKRMLFELPKQRVEVFELGRARVLEFQRISSPETTGILEECISGARKHGELMRSQKGSLEERISRTRETFIAFSLTLSGGPELELSRLRQKPRPPYSVDSTQIRKMCRYVCKAGAAAQGIRSGFWAKSIEVEEANNSSQISTMPFSRSITSRRPFSRVLLLPNPNSLLSSEASLHRNLMPPPPPPLPFSPKTKTAIFSTKIRDKTLLYIFIVAGARQHSQSQITREVAEDAESEVLLAYDGVSGVCADGVDGEWWSSGWKLKKRWEAAEEGGRRKEEGGNIMLMDRAGYSRIDIPGYTPLFKPSWSERHFKLFPHCSAGEKVYDSDFVVRSSTETFNLRFAILPKAKCSCLESSTTQSRLNGMVSSLRVSFLNGTSSRHKLGNILTIASDWSLDSSQSDAGTRTTHEED</sequence>